<dbReference type="Pfam" id="PF03524">
    <property type="entry name" value="CagX"/>
    <property type="match status" value="1"/>
</dbReference>
<keyword evidence="5" id="KW-1185">Reference proteome</keyword>
<evidence type="ECO:0000256" key="2">
    <source>
        <dbReference type="ARBA" id="ARBA00022729"/>
    </source>
</evidence>
<accession>A0A2K9NHI8</accession>
<dbReference type="Proteomes" id="UP000234752">
    <property type="component" value="Chromosome eg_2"/>
</dbReference>
<evidence type="ECO:0000313" key="5">
    <source>
        <dbReference type="Proteomes" id="UP000234752"/>
    </source>
</evidence>
<dbReference type="KEGG" id="ncb:C0V82_19690"/>
<evidence type="ECO:0000256" key="1">
    <source>
        <dbReference type="ARBA" id="ARBA00006135"/>
    </source>
</evidence>
<dbReference type="CDD" id="cd06911">
    <property type="entry name" value="VirB9_CagX_TrbG"/>
    <property type="match status" value="1"/>
</dbReference>
<protein>
    <recommendedName>
        <fullName evidence="6">Type VI secretion protein</fullName>
    </recommendedName>
</protein>
<feature type="region of interest" description="Disordered" evidence="3">
    <location>
        <begin position="1"/>
        <end position="34"/>
    </location>
</feature>
<dbReference type="InterPro" id="IPR038161">
    <property type="entry name" value="VirB9/CagX/TrbG_C_sf"/>
</dbReference>
<sequence>MALEPAWSAKRVYRSRGTGPDGAGNCHCRRTRGRHGPRRIADQCHVNRRNRHDAQHKFGPAPGRDGWWRQPASRHCPRCQHSDPRGCCPFGPRPRPPIQPPCNRPGPAFPQPGRERNTVMTKRPLALPLLAVLLSTTPCFADNRIIWTQYDEATVVTVPGRAGIQTTIQFEAGERIENVAIGDSAGWQVTPNRRADLLFLKPILPDSRTNMTVVTDRRTYLFDLTTGGKGGPLYVMRFSYPKPFTPPAPTVAEAPPPDITSNPAPKVSEELAVPQPSDLNFAWEKQGPEKMLPAHVFDDGHSTYLRWEAGAEVPAIMVAGPDGVEGPANYAMRNDLIVLDGVPRRITLRNGKRTASLIQTTQTAERTQ</sequence>
<evidence type="ECO:0000256" key="3">
    <source>
        <dbReference type="SAM" id="MobiDB-lite"/>
    </source>
</evidence>
<dbReference type="Gene3D" id="2.60.40.2500">
    <property type="match status" value="1"/>
</dbReference>
<dbReference type="InterPro" id="IPR033645">
    <property type="entry name" value="VirB9/CagX/TrbG_C"/>
</dbReference>
<dbReference type="AlphaFoldDB" id="A0A2K9NHI8"/>
<gene>
    <name evidence="4" type="ORF">C0V82_19690</name>
</gene>
<evidence type="ECO:0008006" key="6">
    <source>
        <dbReference type="Google" id="ProtNLM"/>
    </source>
</evidence>
<dbReference type="InterPro" id="IPR010258">
    <property type="entry name" value="Conjugal_tfr_TrbG/VirB9/CagX"/>
</dbReference>
<name>A0A2K9NHI8_9PROT</name>
<proteinExistence type="inferred from homology"/>
<comment type="similarity">
    <text evidence="1">Belongs to the TrbG/VirB9 family.</text>
</comment>
<evidence type="ECO:0000313" key="4">
    <source>
        <dbReference type="EMBL" id="AUN32564.1"/>
    </source>
</evidence>
<organism evidence="4 5">
    <name type="scientific">Niveispirillum cyanobacteriorum</name>
    <dbReference type="NCBI Taxonomy" id="1612173"/>
    <lineage>
        <taxon>Bacteria</taxon>
        <taxon>Pseudomonadati</taxon>
        <taxon>Pseudomonadota</taxon>
        <taxon>Alphaproteobacteria</taxon>
        <taxon>Rhodospirillales</taxon>
        <taxon>Azospirillaceae</taxon>
        <taxon>Niveispirillum</taxon>
    </lineage>
</organism>
<keyword evidence="2" id="KW-0732">Signal</keyword>
<dbReference type="EMBL" id="CP025612">
    <property type="protein sequence ID" value="AUN32564.1"/>
    <property type="molecule type" value="Genomic_DNA"/>
</dbReference>
<reference evidence="4 5" key="1">
    <citation type="submission" date="2017-12" db="EMBL/GenBank/DDBJ databases">
        <title>Genomes of bacteria within cyanobacterial aggregates.</title>
        <authorList>
            <person name="Cai H."/>
        </authorList>
    </citation>
    <scope>NUCLEOTIDE SEQUENCE [LARGE SCALE GENOMIC DNA]</scope>
    <source>
        <strain evidence="4 5">TH16</strain>
    </source>
</reference>